<sequence length="93" mass="10854">GFVFTSADMFGRHCRLRRGGRRMLVASLALQTCGYPTWVINKGKQQVTTKRKDKPKKNPRKHRAKTSNNPSIHQRHNTEDYNINEQTQHKHTN</sequence>
<protein>
    <submittedName>
        <fullName evidence="2">Uncharacterized protein</fullName>
    </submittedName>
</protein>
<feature type="compositionally biased region" description="Basic residues" evidence="1">
    <location>
        <begin position="49"/>
        <end position="65"/>
    </location>
</feature>
<feature type="non-terminal residue" evidence="2">
    <location>
        <position position="1"/>
    </location>
</feature>
<accession>A0A1A8FRP3</accession>
<feature type="non-terminal residue" evidence="2">
    <location>
        <position position="93"/>
    </location>
</feature>
<reference evidence="2" key="2">
    <citation type="submission" date="2016-06" db="EMBL/GenBank/DDBJ databases">
        <title>The genome of a short-lived fish provides insights into sex chromosome evolution and the genetic control of aging.</title>
        <authorList>
            <person name="Reichwald K."/>
            <person name="Felder M."/>
            <person name="Petzold A."/>
            <person name="Koch P."/>
            <person name="Groth M."/>
            <person name="Platzer M."/>
        </authorList>
    </citation>
    <scope>NUCLEOTIDE SEQUENCE</scope>
    <source>
        <tissue evidence="2">Brain</tissue>
    </source>
</reference>
<evidence type="ECO:0000313" key="2">
    <source>
        <dbReference type="EMBL" id="SBQ61528.1"/>
    </source>
</evidence>
<dbReference type="EMBL" id="HAEB01015001">
    <property type="protein sequence ID" value="SBQ61528.1"/>
    <property type="molecule type" value="Transcribed_RNA"/>
</dbReference>
<dbReference type="AlphaFoldDB" id="A0A1A8FRP3"/>
<evidence type="ECO:0000256" key="1">
    <source>
        <dbReference type="SAM" id="MobiDB-lite"/>
    </source>
</evidence>
<reference evidence="2" key="1">
    <citation type="submission" date="2016-05" db="EMBL/GenBank/DDBJ databases">
        <authorList>
            <person name="Lavstsen T."/>
            <person name="Jespersen J.S."/>
        </authorList>
    </citation>
    <scope>NUCLEOTIDE SEQUENCE</scope>
    <source>
        <tissue evidence="2">Brain</tissue>
    </source>
</reference>
<proteinExistence type="predicted"/>
<gene>
    <name evidence="2" type="primary">Nfu_g_1_025128</name>
</gene>
<feature type="region of interest" description="Disordered" evidence="1">
    <location>
        <begin position="44"/>
        <end position="93"/>
    </location>
</feature>
<organism evidence="2">
    <name type="scientific">Nothobranchius korthausae</name>
    <dbReference type="NCBI Taxonomy" id="1143690"/>
    <lineage>
        <taxon>Eukaryota</taxon>
        <taxon>Metazoa</taxon>
        <taxon>Chordata</taxon>
        <taxon>Craniata</taxon>
        <taxon>Vertebrata</taxon>
        <taxon>Euteleostomi</taxon>
        <taxon>Actinopterygii</taxon>
        <taxon>Neopterygii</taxon>
        <taxon>Teleostei</taxon>
        <taxon>Neoteleostei</taxon>
        <taxon>Acanthomorphata</taxon>
        <taxon>Ovalentaria</taxon>
        <taxon>Atherinomorphae</taxon>
        <taxon>Cyprinodontiformes</taxon>
        <taxon>Nothobranchiidae</taxon>
        <taxon>Nothobranchius</taxon>
    </lineage>
</organism>
<name>A0A1A8FRP3_9TELE</name>